<dbReference type="PATRIC" id="fig|1423806.3.peg.282"/>
<evidence type="ECO:0000313" key="1">
    <source>
        <dbReference type="EMBL" id="KRN06722.1"/>
    </source>
</evidence>
<dbReference type="Proteomes" id="UP000050961">
    <property type="component" value="Unassembled WGS sequence"/>
</dbReference>
<reference evidence="1 2" key="1">
    <citation type="journal article" date="2015" name="Genome Announc.">
        <title>Expanding the biotechnology potential of lactobacilli through comparative genomics of 213 strains and associated genera.</title>
        <authorList>
            <person name="Sun Z."/>
            <person name="Harris H.M."/>
            <person name="McCann A."/>
            <person name="Guo C."/>
            <person name="Argimon S."/>
            <person name="Zhang W."/>
            <person name="Yang X."/>
            <person name="Jeffery I.B."/>
            <person name="Cooney J.C."/>
            <person name="Kagawa T.F."/>
            <person name="Liu W."/>
            <person name="Song Y."/>
            <person name="Salvetti E."/>
            <person name="Wrobel A."/>
            <person name="Rasinkangas P."/>
            <person name="Parkhill J."/>
            <person name="Rea M.C."/>
            <person name="O'Sullivan O."/>
            <person name="Ritari J."/>
            <person name="Douillard F.P."/>
            <person name="Paul Ross R."/>
            <person name="Yang R."/>
            <person name="Briner A.E."/>
            <person name="Felis G.E."/>
            <person name="de Vos W.M."/>
            <person name="Barrangou R."/>
            <person name="Klaenhammer T.R."/>
            <person name="Caufield P.W."/>
            <person name="Cui Y."/>
            <person name="Zhang H."/>
            <person name="O'Toole P.W."/>
        </authorList>
    </citation>
    <scope>NUCLEOTIDE SEQUENCE [LARGE SCALE GENOMIC DNA]</scope>
    <source>
        <strain evidence="1 2">DSM 21376</strain>
    </source>
</reference>
<dbReference type="AlphaFoldDB" id="A0A023CZG7"/>
<comment type="caution">
    <text evidence="1">The sequence shown here is derived from an EMBL/GenBank/DDBJ whole genome shotgun (WGS) entry which is preliminary data.</text>
</comment>
<dbReference type="STRING" id="1423806.FD15_GL000276"/>
<keyword evidence="2" id="KW-1185">Reference proteome</keyword>
<evidence type="ECO:0000313" key="2">
    <source>
        <dbReference type="Proteomes" id="UP000050961"/>
    </source>
</evidence>
<proteinExistence type="predicted"/>
<accession>A0A023CZG7</accession>
<sequence>MVTRNVVPIAIIAVGAFFSLKRDDRNAWSFWWNSCLSALKLNSVNDDRALMKKGVD</sequence>
<name>A0A023CZG7_9LACO</name>
<gene>
    <name evidence="1" type="ORF">FD15_GL000276</name>
</gene>
<dbReference type="EMBL" id="AYZF01000008">
    <property type="protein sequence ID" value="KRN06722.1"/>
    <property type="molecule type" value="Genomic_DNA"/>
</dbReference>
<organism evidence="1 2">
    <name type="scientific">Liquorilactobacillus sucicola DSM 21376 = JCM 15457</name>
    <dbReference type="NCBI Taxonomy" id="1423806"/>
    <lineage>
        <taxon>Bacteria</taxon>
        <taxon>Bacillati</taxon>
        <taxon>Bacillota</taxon>
        <taxon>Bacilli</taxon>
        <taxon>Lactobacillales</taxon>
        <taxon>Lactobacillaceae</taxon>
        <taxon>Liquorilactobacillus</taxon>
    </lineage>
</organism>
<protein>
    <submittedName>
        <fullName evidence="1">Uncharacterized protein</fullName>
    </submittedName>
</protein>